<dbReference type="AlphaFoldDB" id="A0ABD5Y086"/>
<sequence>MPTAPAGHHPGRTASSPVAVALGRLDGAYGRGATSGRTADRPVRGPDGQSASEGVEPGWSG</sequence>
<organism evidence="2 3">
    <name type="scientific">Halosimplex aquaticum</name>
    <dbReference type="NCBI Taxonomy" id="3026162"/>
    <lineage>
        <taxon>Archaea</taxon>
        <taxon>Methanobacteriati</taxon>
        <taxon>Methanobacteriota</taxon>
        <taxon>Stenosarchaea group</taxon>
        <taxon>Halobacteria</taxon>
        <taxon>Halobacteriales</taxon>
        <taxon>Haloarculaceae</taxon>
        <taxon>Halosimplex</taxon>
    </lineage>
</organism>
<dbReference type="GeneID" id="78818972"/>
<dbReference type="RefSeq" id="WP_274324344.1">
    <property type="nucleotide sequence ID" value="NZ_CP118158.1"/>
</dbReference>
<dbReference type="Proteomes" id="UP001596432">
    <property type="component" value="Unassembled WGS sequence"/>
</dbReference>
<dbReference type="EMBL" id="JBHTAS010000001">
    <property type="protein sequence ID" value="MFC7138730.1"/>
    <property type="molecule type" value="Genomic_DNA"/>
</dbReference>
<evidence type="ECO:0000313" key="2">
    <source>
        <dbReference type="EMBL" id="MFC7138730.1"/>
    </source>
</evidence>
<protein>
    <submittedName>
        <fullName evidence="2">Uncharacterized protein</fullName>
    </submittedName>
</protein>
<feature type="region of interest" description="Disordered" evidence="1">
    <location>
        <begin position="1"/>
        <end position="61"/>
    </location>
</feature>
<evidence type="ECO:0000256" key="1">
    <source>
        <dbReference type="SAM" id="MobiDB-lite"/>
    </source>
</evidence>
<gene>
    <name evidence="2" type="ORF">ACFQMA_02625</name>
</gene>
<accession>A0ABD5Y086</accession>
<keyword evidence="3" id="KW-1185">Reference proteome</keyword>
<comment type="caution">
    <text evidence="2">The sequence shown here is derived from an EMBL/GenBank/DDBJ whole genome shotgun (WGS) entry which is preliminary data.</text>
</comment>
<reference evidence="2 3" key="1">
    <citation type="journal article" date="2019" name="Int. J. Syst. Evol. Microbiol.">
        <title>The Global Catalogue of Microorganisms (GCM) 10K type strain sequencing project: providing services to taxonomists for standard genome sequencing and annotation.</title>
        <authorList>
            <consortium name="The Broad Institute Genomics Platform"/>
            <consortium name="The Broad Institute Genome Sequencing Center for Infectious Disease"/>
            <person name="Wu L."/>
            <person name="Ma J."/>
        </authorList>
    </citation>
    <scope>NUCLEOTIDE SEQUENCE [LARGE SCALE GENOMIC DNA]</scope>
    <source>
        <strain evidence="2 3">XZYJT29</strain>
    </source>
</reference>
<name>A0ABD5Y086_9EURY</name>
<evidence type="ECO:0000313" key="3">
    <source>
        <dbReference type="Proteomes" id="UP001596432"/>
    </source>
</evidence>
<proteinExistence type="predicted"/>